<evidence type="ECO:0000256" key="3">
    <source>
        <dbReference type="ARBA" id="ARBA00023157"/>
    </source>
</evidence>
<evidence type="ECO:0000259" key="7">
    <source>
        <dbReference type="Pfam" id="PF02931"/>
    </source>
</evidence>
<dbReference type="InterPro" id="IPR036734">
    <property type="entry name" value="Neur_chan_lig-bd_sf"/>
</dbReference>
<feature type="disulfide bond" evidence="5">
    <location>
        <begin position="430"/>
        <end position="448"/>
    </location>
</feature>
<dbReference type="Gene3D" id="2.70.170.10">
    <property type="entry name" value="Neurotransmitter-gated ion-channel ligand-binding domain"/>
    <property type="match status" value="1"/>
</dbReference>
<feature type="compositionally biased region" description="Low complexity" evidence="6">
    <location>
        <begin position="645"/>
        <end position="660"/>
    </location>
</feature>
<accession>A0A3R7MU55</accession>
<dbReference type="SUPFAM" id="SSF63712">
    <property type="entry name" value="Nicotinic receptor ligand binding domain-like"/>
    <property type="match status" value="1"/>
</dbReference>
<dbReference type="AlphaFoldDB" id="A0A3R7MU55"/>
<keyword evidence="1" id="KW-0732">Signal</keyword>
<dbReference type="InterPro" id="IPR023415">
    <property type="entry name" value="LDLR_class-A_CS"/>
</dbReference>
<feature type="disulfide bond" evidence="5">
    <location>
        <begin position="423"/>
        <end position="435"/>
    </location>
</feature>
<evidence type="ECO:0000256" key="5">
    <source>
        <dbReference type="PROSITE-ProRule" id="PRU00124"/>
    </source>
</evidence>
<dbReference type="FunFam" id="4.10.400.10:FF:000034">
    <property type="entry name" value="Low-density lipoprotein receptor-related protein 2"/>
    <property type="match status" value="1"/>
</dbReference>
<dbReference type="PROSITE" id="PS01209">
    <property type="entry name" value="LDLRA_1"/>
    <property type="match status" value="1"/>
</dbReference>
<sequence length="660" mass="74013">MKLLDRPPSPFLAEDLTQELVFPFGETGGAVLRPKEELDVDAPFSLCLWMKASIQTSFAKMLVSFIANSTIFLSRSGTMVALRTEFQLLDALDPPMTPRVWHHLCVVRHSHDHFQLFLDGLSFSSSPYPTNDTEVNERRSRNMRALMAMKKSALSHADGRNDTQTSIIILGALESPYDIPVGRMADLRVFSHAVTLKDVNVLRECSPDSPRDVGLELLYVTPAMSIRNVTYARVCQPERFHVITYTEYISHKDAASLCGKLGGSLPNPQDFTDLRLMTEIFPRYSRKKAMYLWLSNSTNTTALGIMEDWCPVLNIQYGGSLPMAAPCDTWARDFVCLVPHGEALSLLYRQDEVTLFYGEEGDNFLMISESGLSLIHRNGTYMIKNYMGTNLGSRIGSQISSALGLRQWETFGGDVEYITISTCLSEEFTCRNGDCVALRKRCDKLPDCDDASDEDDCRYLLEPPATYRSYVSPSDNTPVGLNVSVSNIHDINMKENQIGITAEIRLNWTDSRLTFTNMFGKIRLDEVIGKIWHPNIVLIGAKYENNVKLRKGIDDLRFLYGESSTNGTQVVVNSSRALMSRGKDIDLQLLLILDLSISCSYNLTLYPFDVQRCALKLALEPDLSGATRWNEHHLHVTGALPRPPSTRSRTSSCCTTPATR</sequence>
<comment type="caution">
    <text evidence="8">The sequence shown here is derived from an EMBL/GenBank/DDBJ whole genome shotgun (WGS) entry which is preliminary data.</text>
</comment>
<evidence type="ECO:0000256" key="2">
    <source>
        <dbReference type="ARBA" id="ARBA00022737"/>
    </source>
</evidence>
<dbReference type="PROSITE" id="PS50068">
    <property type="entry name" value="LDLRA_2"/>
    <property type="match status" value="1"/>
</dbReference>
<dbReference type="SUPFAM" id="SSF57424">
    <property type="entry name" value="LDL receptor-like module"/>
    <property type="match status" value="1"/>
</dbReference>
<dbReference type="Gene3D" id="2.60.120.200">
    <property type="match status" value="1"/>
</dbReference>
<keyword evidence="4" id="KW-0325">Glycoprotein</keyword>
<evidence type="ECO:0000256" key="6">
    <source>
        <dbReference type="SAM" id="MobiDB-lite"/>
    </source>
</evidence>
<dbReference type="GO" id="GO:0004888">
    <property type="term" value="F:transmembrane signaling receptor activity"/>
    <property type="evidence" value="ECO:0007669"/>
    <property type="project" value="InterPro"/>
</dbReference>
<evidence type="ECO:0000313" key="9">
    <source>
        <dbReference type="Proteomes" id="UP000283509"/>
    </source>
</evidence>
<dbReference type="SMART" id="SM00192">
    <property type="entry name" value="LDLa"/>
    <property type="match status" value="1"/>
</dbReference>
<gene>
    <name evidence="8" type="ORF">C7M84_003539</name>
</gene>
<dbReference type="Gene3D" id="4.10.400.10">
    <property type="entry name" value="Low-density Lipoprotein Receptor"/>
    <property type="match status" value="1"/>
</dbReference>
<organism evidence="8 9">
    <name type="scientific">Penaeus vannamei</name>
    <name type="common">Whiteleg shrimp</name>
    <name type="synonym">Litopenaeus vannamei</name>
    <dbReference type="NCBI Taxonomy" id="6689"/>
    <lineage>
        <taxon>Eukaryota</taxon>
        <taxon>Metazoa</taxon>
        <taxon>Ecdysozoa</taxon>
        <taxon>Arthropoda</taxon>
        <taxon>Crustacea</taxon>
        <taxon>Multicrustacea</taxon>
        <taxon>Malacostraca</taxon>
        <taxon>Eumalacostraca</taxon>
        <taxon>Eucarida</taxon>
        <taxon>Decapoda</taxon>
        <taxon>Dendrobranchiata</taxon>
        <taxon>Penaeoidea</taxon>
        <taxon>Penaeidae</taxon>
        <taxon>Penaeus</taxon>
    </lineage>
</organism>
<dbReference type="Proteomes" id="UP000283509">
    <property type="component" value="Unassembled WGS sequence"/>
</dbReference>
<name>A0A3R7MU55_PENVA</name>
<proteinExistence type="predicted"/>
<feature type="region of interest" description="Disordered" evidence="6">
    <location>
        <begin position="637"/>
        <end position="660"/>
    </location>
</feature>
<dbReference type="GO" id="GO:0016020">
    <property type="term" value="C:membrane"/>
    <property type="evidence" value="ECO:0007669"/>
    <property type="project" value="InterPro"/>
</dbReference>
<reference evidence="8 9" key="2">
    <citation type="submission" date="2019-01" db="EMBL/GenBank/DDBJ databases">
        <title>The decoding of complex shrimp genome reveals the adaptation for benthos swimmer, frequently molting mechanism and breeding impact on genome.</title>
        <authorList>
            <person name="Sun Y."/>
            <person name="Gao Y."/>
            <person name="Yu Y."/>
        </authorList>
    </citation>
    <scope>NUCLEOTIDE SEQUENCE [LARGE SCALE GENOMIC DNA]</scope>
    <source>
        <tissue evidence="8">Muscle</tissue>
    </source>
</reference>
<evidence type="ECO:0000256" key="1">
    <source>
        <dbReference type="ARBA" id="ARBA00022729"/>
    </source>
</evidence>
<dbReference type="SUPFAM" id="SSF49899">
    <property type="entry name" value="Concanavalin A-like lectins/glucanases"/>
    <property type="match status" value="1"/>
</dbReference>
<protein>
    <recommendedName>
        <fullName evidence="7">Neurotransmitter-gated ion-channel ligand-binding domain-containing protein</fullName>
    </recommendedName>
</protein>
<keyword evidence="3 5" id="KW-1015">Disulfide bond</keyword>
<dbReference type="Pfam" id="PF00057">
    <property type="entry name" value="Ldl_recept_a"/>
    <property type="match status" value="1"/>
</dbReference>
<keyword evidence="2" id="KW-0677">Repeat</keyword>
<dbReference type="InterPro" id="IPR006201">
    <property type="entry name" value="Neur_channel"/>
</dbReference>
<dbReference type="InterPro" id="IPR002172">
    <property type="entry name" value="LDrepeatLR_classA_rpt"/>
</dbReference>
<dbReference type="InterPro" id="IPR006202">
    <property type="entry name" value="Neur_chan_lig-bd"/>
</dbReference>
<dbReference type="Pfam" id="PF02931">
    <property type="entry name" value="Neur_chan_LBD"/>
    <property type="match status" value="1"/>
</dbReference>
<keyword evidence="9" id="KW-1185">Reference proteome</keyword>
<feature type="disulfide bond" evidence="5">
    <location>
        <begin position="442"/>
        <end position="457"/>
    </location>
</feature>
<feature type="domain" description="Neurotransmitter-gated ion-channel ligand-binding" evidence="7">
    <location>
        <begin position="467"/>
        <end position="617"/>
    </location>
</feature>
<evidence type="ECO:0000313" key="8">
    <source>
        <dbReference type="EMBL" id="ROT85954.1"/>
    </source>
</evidence>
<dbReference type="InterPro" id="IPR036055">
    <property type="entry name" value="LDL_receptor-like_sf"/>
</dbReference>
<dbReference type="EMBL" id="QCYY01000148">
    <property type="protein sequence ID" value="ROT85954.1"/>
    <property type="molecule type" value="Genomic_DNA"/>
</dbReference>
<evidence type="ECO:0000256" key="4">
    <source>
        <dbReference type="ARBA" id="ARBA00023180"/>
    </source>
</evidence>
<dbReference type="PANTHER" id="PTHR18945">
    <property type="entry name" value="NEUROTRANSMITTER GATED ION CHANNEL"/>
    <property type="match status" value="1"/>
</dbReference>
<dbReference type="GO" id="GO:0005230">
    <property type="term" value="F:extracellular ligand-gated monoatomic ion channel activity"/>
    <property type="evidence" value="ECO:0007669"/>
    <property type="project" value="InterPro"/>
</dbReference>
<reference evidence="8 9" key="1">
    <citation type="submission" date="2018-04" db="EMBL/GenBank/DDBJ databases">
        <authorList>
            <person name="Zhang X."/>
            <person name="Yuan J."/>
            <person name="Li F."/>
            <person name="Xiang J."/>
        </authorList>
    </citation>
    <scope>NUCLEOTIDE SEQUENCE [LARGE SCALE GENOMIC DNA]</scope>
    <source>
        <tissue evidence="8">Muscle</tissue>
    </source>
</reference>
<dbReference type="InterPro" id="IPR013320">
    <property type="entry name" value="ConA-like_dom_sf"/>
</dbReference>